<proteinExistence type="predicted"/>
<evidence type="ECO:0000313" key="2">
    <source>
        <dbReference type="Proteomes" id="UP000248857"/>
    </source>
</evidence>
<sequence>MLQTPLETLQIDGLLISALACAHQWLSPVRGHWGIKNRLHWLKDVVFGEDDYRLEDEQVLLNWLLFRTLAINILRLKGYQSLKTALTKLANRVDSIFSLLT</sequence>
<dbReference type="EMBL" id="PQWO01000013">
    <property type="protein sequence ID" value="PZD71993.1"/>
    <property type="molecule type" value="Genomic_DNA"/>
</dbReference>
<gene>
    <name evidence="1" type="ORF">C1752_04334</name>
</gene>
<evidence type="ECO:0000313" key="1">
    <source>
        <dbReference type="EMBL" id="PZD71993.1"/>
    </source>
</evidence>
<dbReference type="Proteomes" id="UP000248857">
    <property type="component" value="Unassembled WGS sequence"/>
</dbReference>
<evidence type="ECO:0008006" key="3">
    <source>
        <dbReference type="Google" id="ProtNLM"/>
    </source>
</evidence>
<accession>A0A2W1JDV0</accession>
<comment type="caution">
    <text evidence="1">The sequence shown here is derived from an EMBL/GenBank/DDBJ whole genome shotgun (WGS) entry which is preliminary data.</text>
</comment>
<dbReference type="AlphaFoldDB" id="A0A2W1JDV0"/>
<organism evidence="1 2">
    <name type="scientific">Acaryochloris thomasi RCC1774</name>
    <dbReference type="NCBI Taxonomy" id="1764569"/>
    <lineage>
        <taxon>Bacteria</taxon>
        <taxon>Bacillati</taxon>
        <taxon>Cyanobacteriota</taxon>
        <taxon>Cyanophyceae</taxon>
        <taxon>Acaryochloridales</taxon>
        <taxon>Acaryochloridaceae</taxon>
        <taxon>Acaryochloris</taxon>
        <taxon>Acaryochloris thomasi</taxon>
    </lineage>
</organism>
<keyword evidence="2" id="KW-1185">Reference proteome</keyword>
<name>A0A2W1JDV0_9CYAN</name>
<protein>
    <recommendedName>
        <fullName evidence="3">Transposase IS4-like domain-containing protein</fullName>
    </recommendedName>
</protein>
<reference evidence="1 2" key="1">
    <citation type="journal article" date="2018" name="Sci. Rep.">
        <title>A novel species of the marine cyanobacterium Acaryochloris with a unique pigment content and lifestyle.</title>
        <authorList>
            <person name="Partensky F."/>
            <person name="Six C."/>
            <person name="Ratin M."/>
            <person name="Garczarek L."/>
            <person name="Vaulot D."/>
            <person name="Probert I."/>
            <person name="Calteau A."/>
            <person name="Gourvil P."/>
            <person name="Marie D."/>
            <person name="Grebert T."/>
            <person name="Bouchier C."/>
            <person name="Le Panse S."/>
            <person name="Gachenot M."/>
            <person name="Rodriguez F."/>
            <person name="Garrido J.L."/>
        </authorList>
    </citation>
    <scope>NUCLEOTIDE SEQUENCE [LARGE SCALE GENOMIC DNA]</scope>
    <source>
        <strain evidence="1 2">RCC1774</strain>
    </source>
</reference>